<keyword evidence="5" id="KW-0653">Protein transport</keyword>
<dbReference type="GeneID" id="63809297"/>
<dbReference type="FunFam" id="1.25.40.510:FF:000004">
    <property type="entry name" value="Putative RNA export mediator Gle1"/>
    <property type="match status" value="1"/>
</dbReference>
<evidence type="ECO:0000256" key="7">
    <source>
        <dbReference type="ARBA" id="ARBA00023132"/>
    </source>
</evidence>
<evidence type="ECO:0000256" key="3">
    <source>
        <dbReference type="ARBA" id="ARBA00022448"/>
    </source>
</evidence>
<evidence type="ECO:0000256" key="10">
    <source>
        <dbReference type="ARBA" id="ARBA00029983"/>
    </source>
</evidence>
<organism evidence="12 13">
    <name type="scientific">Aspergillus ochraceoroseus IBT 24754</name>
    <dbReference type="NCBI Taxonomy" id="1392256"/>
    <lineage>
        <taxon>Eukaryota</taxon>
        <taxon>Fungi</taxon>
        <taxon>Dikarya</taxon>
        <taxon>Ascomycota</taxon>
        <taxon>Pezizomycotina</taxon>
        <taxon>Eurotiomycetes</taxon>
        <taxon>Eurotiomycetidae</taxon>
        <taxon>Eurotiales</taxon>
        <taxon>Aspergillaceae</taxon>
        <taxon>Aspergillus</taxon>
        <taxon>Aspergillus subgen. Nidulantes</taxon>
    </lineage>
</organism>
<evidence type="ECO:0000256" key="8">
    <source>
        <dbReference type="ARBA" id="ARBA00023242"/>
    </source>
</evidence>
<dbReference type="EMBL" id="MSFN02000002">
    <property type="protein sequence ID" value="PTU22624.1"/>
    <property type="molecule type" value="Genomic_DNA"/>
</dbReference>
<keyword evidence="4" id="KW-0509">mRNA transport</keyword>
<comment type="similarity">
    <text evidence="2">Belongs to the GLE1 family.</text>
</comment>
<comment type="subcellular location">
    <subcellularLocation>
        <location evidence="1">Nucleus</location>
        <location evidence="1">Nuclear pore complex</location>
    </subcellularLocation>
</comment>
<gene>
    <name evidence="12" type="ORF">P175DRAFT_0139204</name>
</gene>
<keyword evidence="7" id="KW-0906">Nuclear pore complex</keyword>
<dbReference type="GO" id="GO:0005737">
    <property type="term" value="C:cytoplasm"/>
    <property type="evidence" value="ECO:0007669"/>
    <property type="project" value="TreeGrafter"/>
</dbReference>
<dbReference type="GO" id="GO:0016973">
    <property type="term" value="P:poly(A)+ mRNA export from nucleus"/>
    <property type="evidence" value="ECO:0007669"/>
    <property type="project" value="InterPro"/>
</dbReference>
<dbReference type="PANTHER" id="PTHR12960:SF0">
    <property type="entry name" value="MRNA EXPORT FACTOR GLE1"/>
    <property type="match status" value="1"/>
</dbReference>
<keyword evidence="3" id="KW-0813">Transport</keyword>
<dbReference type="GO" id="GO:0031369">
    <property type="term" value="F:translation initiation factor binding"/>
    <property type="evidence" value="ECO:0007669"/>
    <property type="project" value="TreeGrafter"/>
</dbReference>
<feature type="compositionally biased region" description="Basic and acidic residues" evidence="11">
    <location>
        <begin position="87"/>
        <end position="199"/>
    </location>
</feature>
<dbReference type="Pfam" id="PF07817">
    <property type="entry name" value="GLE1"/>
    <property type="match status" value="1"/>
</dbReference>
<accession>A0A2T5M258</accession>
<evidence type="ECO:0000256" key="9">
    <source>
        <dbReference type="ARBA" id="ARBA00026227"/>
    </source>
</evidence>
<evidence type="ECO:0000256" key="5">
    <source>
        <dbReference type="ARBA" id="ARBA00022927"/>
    </source>
</evidence>
<dbReference type="RefSeq" id="XP_040754016.1">
    <property type="nucleotide sequence ID" value="XM_040892415.1"/>
</dbReference>
<dbReference type="GO" id="GO:0015031">
    <property type="term" value="P:protein transport"/>
    <property type="evidence" value="ECO:0007669"/>
    <property type="project" value="UniProtKB-KW"/>
</dbReference>
<evidence type="ECO:0000256" key="4">
    <source>
        <dbReference type="ARBA" id="ARBA00022816"/>
    </source>
</evidence>
<comment type="caution">
    <text evidence="12">The sequence shown here is derived from an EMBL/GenBank/DDBJ whole genome shotgun (WGS) entry which is preliminary data.</text>
</comment>
<keyword evidence="8" id="KW-0539">Nucleus</keyword>
<evidence type="ECO:0000256" key="11">
    <source>
        <dbReference type="SAM" id="MobiDB-lite"/>
    </source>
</evidence>
<evidence type="ECO:0000313" key="12">
    <source>
        <dbReference type="EMBL" id="PTU22624.1"/>
    </source>
</evidence>
<proteinExistence type="inferred from homology"/>
<dbReference type="AlphaFoldDB" id="A0A2T5M258"/>
<evidence type="ECO:0000256" key="2">
    <source>
        <dbReference type="ARBA" id="ARBA00011056"/>
    </source>
</evidence>
<feature type="region of interest" description="Disordered" evidence="11">
    <location>
        <begin position="87"/>
        <end position="208"/>
    </location>
</feature>
<keyword evidence="6" id="KW-0811">Translocation</keyword>
<dbReference type="VEuPathDB" id="FungiDB:P175DRAFT_0139204"/>
<evidence type="ECO:0000256" key="1">
    <source>
        <dbReference type="ARBA" id="ARBA00004567"/>
    </source>
</evidence>
<reference evidence="12 13" key="1">
    <citation type="journal article" date="2018" name="Proc. Natl. Acad. Sci. U.S.A.">
        <title>Linking secondary metabolites to gene clusters through genome sequencing of six diverse Aspergillus species.</title>
        <authorList>
            <person name="Kaerboelling I."/>
            <person name="Vesth T.C."/>
            <person name="Frisvad J.C."/>
            <person name="Nybo J.L."/>
            <person name="Theobald S."/>
            <person name="Kuo A."/>
            <person name="Bowyer P."/>
            <person name="Matsuda Y."/>
            <person name="Mondo S."/>
            <person name="Lyhne E.K."/>
            <person name="Kogle M.E."/>
            <person name="Clum A."/>
            <person name="Lipzen A."/>
            <person name="Salamov A."/>
            <person name="Ngan C.Y."/>
            <person name="Daum C."/>
            <person name="Chiniquy J."/>
            <person name="Barry K."/>
            <person name="LaButti K."/>
            <person name="Haridas S."/>
            <person name="Simmons B.A."/>
            <person name="Magnuson J.K."/>
            <person name="Mortensen U.H."/>
            <person name="Larsen T.O."/>
            <person name="Grigoriev I.V."/>
            <person name="Baker S.E."/>
            <person name="Andersen M.R."/>
        </authorList>
    </citation>
    <scope>NUCLEOTIDE SEQUENCE [LARGE SCALE GENOMIC DNA]</scope>
    <source>
        <strain evidence="12 13">IBT 24754</strain>
    </source>
</reference>
<dbReference type="GO" id="GO:0000822">
    <property type="term" value="F:inositol hexakisphosphate binding"/>
    <property type="evidence" value="ECO:0007669"/>
    <property type="project" value="TreeGrafter"/>
</dbReference>
<dbReference type="InterPro" id="IPR012476">
    <property type="entry name" value="GLE1"/>
</dbReference>
<dbReference type="Gene3D" id="1.25.40.510">
    <property type="entry name" value="GLE1-like"/>
    <property type="match status" value="1"/>
</dbReference>
<sequence length="525" mass="60792">MMGRLSYPPQLDSPSRQLMRDLTRDLEQLRVHNTELKKVKAYERRSFYENLDRLDSELEAQHNAALDKVAALHDQVLEEAEETLRAHERAVEEENRRKQEEARREAERKERERLEKLRREQEEQARREAERKAAEEARQKAAEEAERKKRLELEERERKERERLEEENRKRQAEAQKAEQEAARLKAEATQREQAERQKRLGGGRLTDEEVKTHQRYVELHQHLKKFRQYLKDQSKTDPIVKQNMGEMRRAIKKCVGQLREGKGTNKGQTQEIRATLEKAATIAEPSVDIRQFLAFPPEDIANSEDSKVPALLIYALNIFSKCLISSLLTEASINPGHAEPIGIIAAQIFSMDAFIYKGCHMVDILWAKYRVVCPALWGFYGNEKTEAGRRALGWWRESPDGPFVSEQGHADRMTALGAGFAALSLRNFGKTARKNPFPNTLFWYSMQKILNIPPSEIQETHMTLLSAMLKSSAERIVGFFGHIGVALMRKAIVELPNNFTRQSMAVSQLKLLQDLYRREKNIII</sequence>
<name>A0A2T5M258_9EURO</name>
<dbReference type="Proteomes" id="UP000244073">
    <property type="component" value="Unassembled WGS sequence"/>
</dbReference>
<dbReference type="GO" id="GO:0005543">
    <property type="term" value="F:phospholipid binding"/>
    <property type="evidence" value="ECO:0007669"/>
    <property type="project" value="TreeGrafter"/>
</dbReference>
<dbReference type="OrthoDB" id="420884at2759"/>
<evidence type="ECO:0000313" key="13">
    <source>
        <dbReference type="Proteomes" id="UP000244073"/>
    </source>
</evidence>
<dbReference type="GO" id="GO:0044614">
    <property type="term" value="C:nuclear pore cytoplasmic filaments"/>
    <property type="evidence" value="ECO:0007669"/>
    <property type="project" value="TreeGrafter"/>
</dbReference>
<dbReference type="InterPro" id="IPR038506">
    <property type="entry name" value="GLE1-like_sf"/>
</dbReference>
<dbReference type="PANTHER" id="PTHR12960">
    <property type="entry name" value="GLE-1-RELATED"/>
    <property type="match status" value="1"/>
</dbReference>
<protein>
    <recommendedName>
        <fullName evidence="9">mRNA export factor GLE1</fullName>
    </recommendedName>
    <alternativeName>
        <fullName evidence="10">Nucleoporin GLE1</fullName>
    </alternativeName>
</protein>
<evidence type="ECO:0000256" key="6">
    <source>
        <dbReference type="ARBA" id="ARBA00023010"/>
    </source>
</evidence>